<comment type="caution">
    <text evidence="3">The sequence shown here is derived from an EMBL/GenBank/DDBJ whole genome shotgun (WGS) entry which is preliminary data.</text>
</comment>
<proteinExistence type="predicted"/>
<evidence type="ECO:0000256" key="1">
    <source>
        <dbReference type="SAM" id="MobiDB-lite"/>
    </source>
</evidence>
<reference evidence="4" key="1">
    <citation type="journal article" date="2022" name="J Environ Chem Eng">
        <title>Biodegradation of petroleum oil using a constructed nonpathogenic and heavy metal-tolerant bacterial consortium isolated from marine sponges.</title>
        <authorList>
            <person name="Dechsakulwatana C."/>
            <person name="Rungsihiranrut A."/>
            <person name="Muangchinda C."/>
            <person name="Ningthoujam R."/>
            <person name="Klankeo P."/>
            <person name="Pinyakong O."/>
        </authorList>
    </citation>
    <scope>NUCLEOTIDE SEQUENCE [LARGE SCALE GENOMIC DNA]</scope>
    <source>
        <strain evidence="4">MO2-4</strain>
    </source>
</reference>
<keyword evidence="2" id="KW-1133">Transmembrane helix</keyword>
<dbReference type="EMBL" id="JAPTHD010000006">
    <property type="protein sequence ID" value="MDV5824803.1"/>
    <property type="molecule type" value="Genomic_DNA"/>
</dbReference>
<feature type="transmembrane region" description="Helical" evidence="2">
    <location>
        <begin position="457"/>
        <end position="477"/>
    </location>
</feature>
<feature type="transmembrane region" description="Helical" evidence="2">
    <location>
        <begin position="483"/>
        <end position="501"/>
    </location>
</feature>
<evidence type="ECO:0000313" key="4">
    <source>
        <dbReference type="Proteomes" id="UP001185984"/>
    </source>
</evidence>
<organism evidence="3 4">
    <name type="scientific">Sphingobium naphthae</name>
    <dbReference type="NCBI Taxonomy" id="1886786"/>
    <lineage>
        <taxon>Bacteria</taxon>
        <taxon>Pseudomonadati</taxon>
        <taxon>Pseudomonadota</taxon>
        <taxon>Alphaproteobacteria</taxon>
        <taxon>Sphingomonadales</taxon>
        <taxon>Sphingomonadaceae</taxon>
        <taxon>Sphingobium</taxon>
    </lineage>
</organism>
<accession>A0ABU3ZZ51</accession>
<keyword evidence="4" id="KW-1185">Reference proteome</keyword>
<feature type="transmembrane region" description="Helical" evidence="2">
    <location>
        <begin position="158"/>
        <end position="177"/>
    </location>
</feature>
<protein>
    <submittedName>
        <fullName evidence="3">PepSY-associated TM helix domain-containing protein</fullName>
    </submittedName>
</protein>
<feature type="transmembrane region" description="Helical" evidence="2">
    <location>
        <begin position="425"/>
        <end position="445"/>
    </location>
</feature>
<gene>
    <name evidence="3" type="ORF">O0R41_14450</name>
</gene>
<keyword evidence="2" id="KW-0472">Membrane</keyword>
<evidence type="ECO:0000256" key="2">
    <source>
        <dbReference type="SAM" id="Phobius"/>
    </source>
</evidence>
<feature type="transmembrane region" description="Helical" evidence="2">
    <location>
        <begin position="393"/>
        <end position="419"/>
    </location>
</feature>
<dbReference type="Pfam" id="PF03929">
    <property type="entry name" value="PepSY_TM"/>
    <property type="match status" value="1"/>
</dbReference>
<feature type="transmembrane region" description="Helical" evidence="2">
    <location>
        <begin position="16"/>
        <end position="38"/>
    </location>
</feature>
<feature type="region of interest" description="Disordered" evidence="1">
    <location>
        <begin position="512"/>
        <end position="537"/>
    </location>
</feature>
<feature type="transmembrane region" description="Helical" evidence="2">
    <location>
        <begin position="351"/>
        <end position="372"/>
    </location>
</feature>
<feature type="transmembrane region" description="Helical" evidence="2">
    <location>
        <begin position="197"/>
        <end position="220"/>
    </location>
</feature>
<dbReference type="PANTHER" id="PTHR34219">
    <property type="entry name" value="IRON-REGULATED INNER MEMBRANE PROTEIN-RELATED"/>
    <property type="match status" value="1"/>
</dbReference>
<dbReference type="RefSeq" id="WP_317517453.1">
    <property type="nucleotide sequence ID" value="NZ_JAPTHD010000006.1"/>
</dbReference>
<evidence type="ECO:0000313" key="3">
    <source>
        <dbReference type="EMBL" id="MDV5824803.1"/>
    </source>
</evidence>
<dbReference type="Proteomes" id="UP001185984">
    <property type="component" value="Unassembled WGS sequence"/>
</dbReference>
<name>A0ABU3ZZ51_9SPHN</name>
<dbReference type="PANTHER" id="PTHR34219:SF9">
    <property type="entry name" value="IRON-REGULATED INNER MEMBRANE PROTEIN"/>
    <property type="match status" value="1"/>
</dbReference>
<dbReference type="InterPro" id="IPR005625">
    <property type="entry name" value="PepSY-ass_TM"/>
</dbReference>
<keyword evidence="2" id="KW-0812">Transmembrane</keyword>
<sequence length="537" mass="56941">MKLPTDVVKMYKEVHGWVGILSGLCLFIAFYAGALTMFELPLQRWASSPPALAPAPSLDRTPELVAKAIAAHPEAAKGYEIHLRTDAAHPARMSWTVRDPEDHHGGGTTHYAALAPDGALQVVTQGPSQVAQLIDVLHQQVGLPFDHEISMPIMGGIALLYMIAIVSGLVVLLPSLVSDLFALRIGRNVKRMWLDLHNVLGLFSLPFHIIMALTAVVFAFHDQFYDAQGMAFGGGERGGRPAMAAPAEGPPPATLTPAQIVARVREQAPGFTPQTLVYGRGGGGLPALRVQGSDDRYGVRAPSYGMAGVDPQTGAITATDYMPGMQDGWSATITSFFALHFGNFGGATIRWAYFLLGLAGAFLFYTGNLLWVESRRRKERKGGAVDQTRATRILGALTVGVPLGCVAGISVTLAAAKLLGGHASYGMHSAIYYALFLLATFWALVRGAARAGVELSVLGAVAMLCVPLASLIAGAAWYDAPALMLVDGVALLLALALLWSARAARHRARTGPRDSVWSDRRESPLGAPDATPVAGEA</sequence>